<sequence length="518" mass="56399">MKKQSLLKGTLILGAAGIIAKFLGLFFRWPLIMLIGDEGIGYYQMSYPLYMFFIGIASGGPVAISKLVSERNAMNDKEGIGKILKSSLIFMGMLGVGGTLCLLLLAKPIIGFLKWDPKAYYSIIGIAFAPMFISIVSCYRGFFQGLQNMNPTAKSQIIEQIGRVIVGVGLAYLLLPNGIEFSAGGGAFGAAAGGILACIYLTKMFNKERRRLFPRGYKFKSDVGVMGKLIYTAIPISLGATVGTIMSLIDSLLVPQKLLSAGFTHKEATMLFGQLSGKASVVVNIPLTISIALGASLVPIISEAFILRRKQEVFEKISLSFKLSFAIGLPSVLGLYALANPIMNMLFPGHADGYEILKYLSFSILFIILAQTTTSILQGTGHIYRPVLNLFIGCIVKIVLTWFLVPVKSLNIYGAVIATVSAYIVAAMLNYSFMKKKLQVKVNLNDVLIKPAFASLVMIIGVIASFTFLRNNYVGSSLACLISIFLGIIIYVVLIIILGVFSYNYIKEKLFRNKEKTS</sequence>
<feature type="transmembrane region" description="Helical" evidence="6">
    <location>
        <begin position="223"/>
        <end position="249"/>
    </location>
</feature>
<dbReference type="Proteomes" id="UP000246114">
    <property type="component" value="Unassembled WGS sequence"/>
</dbReference>
<feature type="transmembrane region" description="Helical" evidence="6">
    <location>
        <begin position="160"/>
        <end position="175"/>
    </location>
</feature>
<dbReference type="RefSeq" id="WP_027639675.1">
    <property type="nucleotide sequence ID" value="NZ_BAAACD010000044.1"/>
</dbReference>
<feature type="transmembrane region" description="Helical" evidence="6">
    <location>
        <begin position="387"/>
        <end position="405"/>
    </location>
</feature>
<keyword evidence="9" id="KW-1185">Reference proteome</keyword>
<proteinExistence type="predicted"/>
<dbReference type="PANTHER" id="PTHR30250:SF21">
    <property type="entry name" value="LIPID II FLIPPASE MURJ"/>
    <property type="match status" value="1"/>
</dbReference>
<feature type="transmembrane region" description="Helical" evidence="6">
    <location>
        <begin position="88"/>
        <end position="113"/>
    </location>
</feature>
<dbReference type="InterPro" id="IPR002797">
    <property type="entry name" value="Polysacc_synth"/>
</dbReference>
<dbReference type="STRING" id="1529.SAMN04487885_12119"/>
<dbReference type="Pfam" id="PF01943">
    <property type="entry name" value="Polysacc_synt"/>
    <property type="match status" value="1"/>
</dbReference>
<evidence type="ECO:0000256" key="1">
    <source>
        <dbReference type="ARBA" id="ARBA00004651"/>
    </source>
</evidence>
<evidence type="ECO:0000256" key="6">
    <source>
        <dbReference type="SAM" id="Phobius"/>
    </source>
</evidence>
<evidence type="ECO:0000313" key="8">
    <source>
        <dbReference type="EMBL" id="SFG02453.1"/>
    </source>
</evidence>
<evidence type="ECO:0000256" key="2">
    <source>
        <dbReference type="ARBA" id="ARBA00022475"/>
    </source>
</evidence>
<comment type="subcellular location">
    <subcellularLocation>
        <location evidence="1">Cell membrane</location>
        <topology evidence="1">Multi-pass membrane protein</topology>
    </subcellularLocation>
</comment>
<evidence type="ECO:0000256" key="4">
    <source>
        <dbReference type="ARBA" id="ARBA00022989"/>
    </source>
</evidence>
<feature type="transmembrane region" description="Helical" evidence="6">
    <location>
        <begin position="359"/>
        <end position="380"/>
    </location>
</feature>
<dbReference type="CDD" id="cd13124">
    <property type="entry name" value="MATE_SpoVB_like"/>
    <property type="match status" value="1"/>
</dbReference>
<name>A0A1I2NFT4_9CLOT</name>
<dbReference type="PIRSF" id="PIRSF038958">
    <property type="entry name" value="PG_synth_SpoVB"/>
    <property type="match status" value="1"/>
</dbReference>
<organism evidence="8 9">
    <name type="scientific">Clostridium cadaveris</name>
    <dbReference type="NCBI Taxonomy" id="1529"/>
    <lineage>
        <taxon>Bacteria</taxon>
        <taxon>Bacillati</taxon>
        <taxon>Bacillota</taxon>
        <taxon>Clostridia</taxon>
        <taxon>Eubacteriales</taxon>
        <taxon>Clostridiaceae</taxon>
        <taxon>Clostridium</taxon>
    </lineage>
</organism>
<keyword evidence="3 6" id="KW-0812">Transmembrane</keyword>
<evidence type="ECO:0000256" key="3">
    <source>
        <dbReference type="ARBA" id="ARBA00022692"/>
    </source>
</evidence>
<gene>
    <name evidence="7" type="ORF">DBY38_05215</name>
    <name evidence="8" type="ORF">SAMN04487885_12119</name>
</gene>
<keyword evidence="4 6" id="KW-1133">Transmembrane helix</keyword>
<keyword evidence="5 6" id="KW-0472">Membrane</keyword>
<keyword evidence="2" id="KW-1003">Cell membrane</keyword>
<evidence type="ECO:0000256" key="5">
    <source>
        <dbReference type="ARBA" id="ARBA00023136"/>
    </source>
</evidence>
<feature type="transmembrane region" description="Helical" evidence="6">
    <location>
        <begin position="119"/>
        <end position="139"/>
    </location>
</feature>
<dbReference type="eggNOG" id="COG2244">
    <property type="taxonomic scope" value="Bacteria"/>
</dbReference>
<evidence type="ECO:0000313" key="7">
    <source>
        <dbReference type="EMBL" id="PWL54284.1"/>
    </source>
</evidence>
<dbReference type="Proteomes" id="UP000182135">
    <property type="component" value="Unassembled WGS sequence"/>
</dbReference>
<protein>
    <submittedName>
        <fullName evidence="7">Polysaccharide biosynthesis protein</fullName>
    </submittedName>
    <submittedName>
        <fullName evidence="8">Stage V sporulation protein B</fullName>
    </submittedName>
</protein>
<dbReference type="GO" id="GO:0005886">
    <property type="term" value="C:plasma membrane"/>
    <property type="evidence" value="ECO:0007669"/>
    <property type="project" value="UniProtKB-SubCell"/>
</dbReference>
<feature type="transmembrane region" description="Helical" evidence="6">
    <location>
        <begin position="181"/>
        <end position="202"/>
    </location>
</feature>
<dbReference type="InterPro" id="IPR050833">
    <property type="entry name" value="Poly_Biosynth_Transport"/>
</dbReference>
<evidence type="ECO:0000313" key="10">
    <source>
        <dbReference type="Proteomes" id="UP000246114"/>
    </source>
</evidence>
<evidence type="ECO:0000313" key="9">
    <source>
        <dbReference type="Proteomes" id="UP000182135"/>
    </source>
</evidence>
<feature type="transmembrane region" description="Helical" evidence="6">
    <location>
        <begin position="12"/>
        <end position="35"/>
    </location>
</feature>
<dbReference type="OrthoDB" id="9775950at2"/>
<reference evidence="7 10" key="2">
    <citation type="submission" date="2018-03" db="EMBL/GenBank/DDBJ databases">
        <title>The uncultured portion of the human microbiome is neutrally assembled.</title>
        <authorList>
            <person name="Jeraldo P."/>
            <person name="Boardman L."/>
            <person name="White B.A."/>
            <person name="Nelson H."/>
            <person name="Goldenfeld N."/>
            <person name="Chia N."/>
        </authorList>
    </citation>
    <scope>NUCLEOTIDE SEQUENCE [LARGE SCALE GENOMIC DNA]</scope>
    <source>
        <strain evidence="7">CIM:MAG 903</strain>
    </source>
</reference>
<feature type="transmembrane region" description="Helical" evidence="6">
    <location>
        <begin position="452"/>
        <end position="469"/>
    </location>
</feature>
<dbReference type="GeneID" id="90546272"/>
<feature type="transmembrane region" description="Helical" evidence="6">
    <location>
        <begin position="47"/>
        <end position="68"/>
    </location>
</feature>
<reference evidence="8 9" key="1">
    <citation type="submission" date="2016-10" db="EMBL/GenBank/DDBJ databases">
        <authorList>
            <person name="de Groot N.N."/>
        </authorList>
    </citation>
    <scope>NUCLEOTIDE SEQUENCE [LARGE SCALE GENOMIC DNA]</scope>
    <source>
        <strain evidence="8 9">NLAE-zl-G419</strain>
    </source>
</reference>
<dbReference type="EMBL" id="FOOE01000021">
    <property type="protein sequence ID" value="SFG02453.1"/>
    <property type="molecule type" value="Genomic_DNA"/>
</dbReference>
<feature type="transmembrane region" description="Helical" evidence="6">
    <location>
        <begin position="319"/>
        <end position="339"/>
    </location>
</feature>
<dbReference type="PANTHER" id="PTHR30250">
    <property type="entry name" value="PST FAMILY PREDICTED COLANIC ACID TRANSPORTER"/>
    <property type="match status" value="1"/>
</dbReference>
<feature type="transmembrane region" description="Helical" evidence="6">
    <location>
        <begin position="481"/>
        <end position="506"/>
    </location>
</feature>
<accession>A0A1I2NFT4</accession>
<dbReference type="EMBL" id="QAMZ01000025">
    <property type="protein sequence ID" value="PWL54284.1"/>
    <property type="molecule type" value="Genomic_DNA"/>
</dbReference>
<feature type="transmembrane region" description="Helical" evidence="6">
    <location>
        <begin position="411"/>
        <end position="431"/>
    </location>
</feature>
<dbReference type="InterPro" id="IPR024923">
    <property type="entry name" value="PG_synth_SpoVB"/>
</dbReference>
<feature type="transmembrane region" description="Helical" evidence="6">
    <location>
        <begin position="285"/>
        <end position="307"/>
    </location>
</feature>
<dbReference type="AlphaFoldDB" id="A0A1I2NFT4"/>